<feature type="compositionally biased region" description="Polar residues" evidence="1">
    <location>
        <begin position="804"/>
        <end position="817"/>
    </location>
</feature>
<feature type="compositionally biased region" description="Polar residues" evidence="1">
    <location>
        <begin position="730"/>
        <end position="746"/>
    </location>
</feature>
<name>A0ABC8IN16_ERUVS</name>
<organism evidence="2 3">
    <name type="scientific">Eruca vesicaria subsp. sativa</name>
    <name type="common">Garden rocket</name>
    <name type="synonym">Eruca sativa</name>
    <dbReference type="NCBI Taxonomy" id="29727"/>
    <lineage>
        <taxon>Eukaryota</taxon>
        <taxon>Viridiplantae</taxon>
        <taxon>Streptophyta</taxon>
        <taxon>Embryophyta</taxon>
        <taxon>Tracheophyta</taxon>
        <taxon>Spermatophyta</taxon>
        <taxon>Magnoliopsida</taxon>
        <taxon>eudicotyledons</taxon>
        <taxon>Gunneridae</taxon>
        <taxon>Pentapetalae</taxon>
        <taxon>rosids</taxon>
        <taxon>malvids</taxon>
        <taxon>Brassicales</taxon>
        <taxon>Brassicaceae</taxon>
        <taxon>Brassiceae</taxon>
        <taxon>Eruca</taxon>
    </lineage>
</organism>
<dbReference type="Proteomes" id="UP001642260">
    <property type="component" value="Unassembled WGS sequence"/>
</dbReference>
<accession>A0ABC8IN16</accession>
<feature type="compositionally biased region" description="Basic and acidic residues" evidence="1">
    <location>
        <begin position="513"/>
        <end position="527"/>
    </location>
</feature>
<feature type="region of interest" description="Disordered" evidence="1">
    <location>
        <begin position="1176"/>
        <end position="1235"/>
    </location>
</feature>
<evidence type="ECO:0000313" key="3">
    <source>
        <dbReference type="Proteomes" id="UP001642260"/>
    </source>
</evidence>
<evidence type="ECO:0000256" key="1">
    <source>
        <dbReference type="SAM" id="MobiDB-lite"/>
    </source>
</evidence>
<feature type="region of interest" description="Disordered" evidence="1">
    <location>
        <begin position="1032"/>
        <end position="1061"/>
    </location>
</feature>
<reference evidence="2 3" key="1">
    <citation type="submission" date="2022-03" db="EMBL/GenBank/DDBJ databases">
        <authorList>
            <person name="Macdonald S."/>
            <person name="Ahmed S."/>
            <person name="Newling K."/>
        </authorList>
    </citation>
    <scope>NUCLEOTIDE SEQUENCE [LARGE SCALE GENOMIC DNA]</scope>
</reference>
<evidence type="ECO:0008006" key="4">
    <source>
        <dbReference type="Google" id="ProtNLM"/>
    </source>
</evidence>
<feature type="region of interest" description="Disordered" evidence="1">
    <location>
        <begin position="311"/>
        <end position="352"/>
    </location>
</feature>
<feature type="compositionally biased region" description="Polar residues" evidence="1">
    <location>
        <begin position="1176"/>
        <end position="1186"/>
    </location>
</feature>
<feature type="region of interest" description="Disordered" evidence="1">
    <location>
        <begin position="800"/>
        <end position="832"/>
    </location>
</feature>
<feature type="compositionally biased region" description="Gly residues" evidence="1">
    <location>
        <begin position="1302"/>
        <end position="1316"/>
    </location>
</feature>
<dbReference type="PANTHER" id="PTHR33416">
    <property type="entry name" value="NUCLEAR PORE COMPLEX PROTEIN NUP1"/>
    <property type="match status" value="1"/>
</dbReference>
<gene>
    <name evidence="2" type="ORF">ERUC_LOCUS626</name>
</gene>
<comment type="caution">
    <text evidence="2">The sequence shown here is derived from an EMBL/GenBank/DDBJ whole genome shotgun (WGS) entry which is preliminary data.</text>
</comment>
<feature type="compositionally biased region" description="Low complexity" evidence="1">
    <location>
        <begin position="596"/>
        <end position="605"/>
    </location>
</feature>
<feature type="compositionally biased region" description="Basic residues" evidence="1">
    <location>
        <begin position="22"/>
        <end position="32"/>
    </location>
</feature>
<feature type="region of interest" description="Disordered" evidence="1">
    <location>
        <begin position="711"/>
        <end position="746"/>
    </location>
</feature>
<feature type="region of interest" description="Disordered" evidence="1">
    <location>
        <begin position="1093"/>
        <end position="1126"/>
    </location>
</feature>
<feature type="compositionally biased region" description="Polar residues" evidence="1">
    <location>
        <begin position="606"/>
        <end position="657"/>
    </location>
</feature>
<protein>
    <recommendedName>
        <fullName evidence="4">Nuclear pore complex protein NUP1</fullName>
    </recommendedName>
</protein>
<dbReference type="EMBL" id="CAKOAT010011114">
    <property type="protein sequence ID" value="CAH8283551.1"/>
    <property type="molecule type" value="Genomic_DNA"/>
</dbReference>
<feature type="compositionally biased region" description="Basic and acidic residues" evidence="1">
    <location>
        <begin position="433"/>
        <end position="446"/>
    </location>
</feature>
<feature type="region of interest" description="Disordered" evidence="1">
    <location>
        <begin position="269"/>
        <end position="299"/>
    </location>
</feature>
<sequence>MASAARGESSNPYGGGLGTGGKFRKPTARRSQKTPYERPPTSVRGSGVGGREDRGGGGGGGWLSKLVDPAQRLITYSAHKLFASVFRKRLGSGESPLQSPEQQRIPERDVIQETRVGRVESTPALSVKSDVVRIQEANALGNPGKGKDGFTDLENILKEKTFTRSEVDRLTALLRSKADVSSTVNGDQRNDASNLPNPQTHERDSAHPDNGTMNALVSTPLGSSRALEERIASPAQLAQAYMGSRPSEVTPSMLGLRGQAVREDSVFLNRTPFPSKSPTMSLVPKLSGQRPQENGFVTPRTRGRSAVYSMARTPYSRPQSTPKIGSPFRSSPSTWEESLSSGSRHGFQSGLKRRSSVLDNDIGSVGPVRRIRQKSNLSSRSLALPASETPLSVRANGGQNITHTSKDSAEDIPGSSFNRVPSASKEAALKIFEQLDRMDSTKEKSPSKLSSSMLRGPALKSLQNVEPLKFLDNIPEKKANSPVSSHQKQEKSGGSGSREVLALSGKTGSAAHDTNKASSSKDQETRVKGGYLPLTSSLEEQPPKKRAFRMIADEELEDDHVAAPTPFEEAEKQNVGKVEKSVSFSVPKGETLFTSSATMASTSYTPNGDASQSTSNGSPETGKSQFSTLPMESVKQSNMPSEPTSKVIQGNEKSNISPPKMISGGEYISREEPKKAAAVFPNTFSSPAATDFLNQNNGTSAAMKFEKPSSSTFGVSEAFGKPTETKKNDGNSASGAESNTSAESVLNGSLGSKPLFSSSISNIPSNNSVSEVPCSVQSFAATPTAPSVFGKTPTASSVFGKLPANTSNDSSSGNNLESAPAPPLSSTSSLKFGEPAAAPLSSTSPFKFGEPAAAPLSASSVSASSAQVSKETEVKNPTFGNISSFKFGGMASADTSTENTFAAKTSDVKSTPGFTFGSSPTVTDAGKISFGGTSSAAGGSTVNPSTASSTPGSSSSLVFGVSSSSTATPGTESSKFSGTFTAATGSNIFGTSSPAFTSSGSSVSGGVAASTTSNVFGFNAVSSASAASSQSQGSSLFGAANGQTGTTGSGTTTQTQSAPFQFGSSASAPSFGLSGSSTSTNSSPFGLSKPESAVFASGSTPQLSSTNMSSSSSGTTSSPLFGTNWQAPKPAPVFGSSFTTSSTPTFSFGASSAATGSSASAPSTFSFNSSAPTIPQQSVFGNSAPSATPPSPFGNSTPSFAFGATAPPANNTNGFNNSQQMSMEDSMAEDTDQANKTSMVQQPMFGQQPVSMAQPSFTFGGGAPATPPPTMANPFQFGGQPIANTPPQNASPFQASQSLEFQGGGSFSLGSTGGGDKSGRRIFKVKKNNRKK</sequence>
<feature type="region of interest" description="Disordered" evidence="1">
    <location>
        <begin position="1"/>
        <end position="64"/>
    </location>
</feature>
<keyword evidence="3" id="KW-1185">Reference proteome</keyword>
<feature type="compositionally biased region" description="Low complexity" evidence="1">
    <location>
        <begin position="330"/>
        <end position="343"/>
    </location>
</feature>
<feature type="compositionally biased region" description="Low complexity" evidence="1">
    <location>
        <begin position="934"/>
        <end position="965"/>
    </location>
</feature>
<feature type="compositionally biased region" description="Basic and acidic residues" evidence="1">
    <location>
        <begin position="569"/>
        <end position="580"/>
    </location>
</feature>
<feature type="compositionally biased region" description="Low complexity" evidence="1">
    <location>
        <begin position="1099"/>
        <end position="1118"/>
    </location>
</feature>
<feature type="region of interest" description="Disordered" evidence="1">
    <location>
        <begin position="596"/>
        <end position="669"/>
    </location>
</feature>
<feature type="compositionally biased region" description="Polar residues" evidence="1">
    <location>
        <begin position="966"/>
        <end position="975"/>
    </location>
</feature>
<feature type="compositionally biased region" description="Basic residues" evidence="1">
    <location>
        <begin position="1320"/>
        <end position="1332"/>
    </location>
</feature>
<feature type="region of interest" description="Disordered" evidence="1">
    <location>
        <begin position="388"/>
        <end position="460"/>
    </location>
</feature>
<feature type="compositionally biased region" description="Polar residues" evidence="1">
    <location>
        <begin position="1282"/>
        <end position="1295"/>
    </location>
</feature>
<feature type="region of interest" description="Disordered" evidence="1">
    <location>
        <begin position="1251"/>
        <end position="1332"/>
    </location>
</feature>
<feature type="region of interest" description="Disordered" evidence="1">
    <location>
        <begin position="174"/>
        <end position="214"/>
    </location>
</feature>
<evidence type="ECO:0000313" key="2">
    <source>
        <dbReference type="EMBL" id="CAH8283551.1"/>
    </source>
</evidence>
<feature type="region of interest" description="Disordered" evidence="1">
    <location>
        <begin position="934"/>
        <end position="975"/>
    </location>
</feature>
<feature type="compositionally biased region" description="Polar residues" evidence="1">
    <location>
        <begin position="179"/>
        <end position="199"/>
    </location>
</feature>
<proteinExistence type="predicted"/>
<feature type="region of interest" description="Disordered" evidence="1">
    <location>
        <begin position="474"/>
        <end position="581"/>
    </location>
</feature>
<dbReference type="PANTHER" id="PTHR33416:SF20">
    <property type="entry name" value="NUCLEAR PORE COMPLEX PROTEIN NUP1"/>
    <property type="match status" value="1"/>
</dbReference>
<feature type="compositionally biased region" description="Polar residues" evidence="1">
    <location>
        <begin position="1208"/>
        <end position="1223"/>
    </location>
</feature>